<evidence type="ECO:0000256" key="3">
    <source>
        <dbReference type="ARBA" id="ARBA00022475"/>
    </source>
</evidence>
<evidence type="ECO:0000256" key="8">
    <source>
        <dbReference type="SAM" id="Phobius"/>
    </source>
</evidence>
<dbReference type="InterPro" id="IPR038468">
    <property type="entry name" value="MmpS_C"/>
</dbReference>
<dbReference type="Gene3D" id="2.60.40.2880">
    <property type="entry name" value="MmpS1-5, C-terminal soluble domain"/>
    <property type="match status" value="1"/>
</dbReference>
<dbReference type="Pfam" id="PF05423">
    <property type="entry name" value="Mycobact_memb"/>
    <property type="match status" value="1"/>
</dbReference>
<comment type="subcellular location">
    <subcellularLocation>
        <location evidence="1">Cell membrane</location>
    </subcellularLocation>
</comment>
<evidence type="ECO:0000256" key="5">
    <source>
        <dbReference type="ARBA" id="ARBA00022989"/>
    </source>
</evidence>
<comment type="similarity">
    <text evidence="2">Belongs to the MmpS family.</text>
</comment>
<dbReference type="Proteomes" id="UP000273307">
    <property type="component" value="Unassembled WGS sequence"/>
</dbReference>
<evidence type="ECO:0000256" key="4">
    <source>
        <dbReference type="ARBA" id="ARBA00022692"/>
    </source>
</evidence>
<feature type="transmembrane region" description="Helical" evidence="8">
    <location>
        <begin position="43"/>
        <end position="62"/>
    </location>
</feature>
<keyword evidence="5 8" id="KW-1133">Transmembrane helix</keyword>
<organism evidence="9 10">
    <name type="scientific">Mycobacterium attenuatum</name>
    <dbReference type="NCBI Taxonomy" id="2341086"/>
    <lineage>
        <taxon>Bacteria</taxon>
        <taxon>Bacillati</taxon>
        <taxon>Actinomycetota</taxon>
        <taxon>Actinomycetes</taxon>
        <taxon>Mycobacteriales</taxon>
        <taxon>Mycobacteriaceae</taxon>
        <taxon>Mycobacterium</taxon>
    </lineage>
</organism>
<proteinExistence type="inferred from homology"/>
<gene>
    <name evidence="9" type="primary">mmpS4_3</name>
    <name evidence="9" type="ORF">LAUMK136_00607</name>
</gene>
<evidence type="ECO:0000256" key="7">
    <source>
        <dbReference type="SAM" id="MobiDB-lite"/>
    </source>
</evidence>
<evidence type="ECO:0000256" key="6">
    <source>
        <dbReference type="ARBA" id="ARBA00023136"/>
    </source>
</evidence>
<accession>A0A498PSZ3</accession>
<feature type="region of interest" description="Disordered" evidence="7">
    <location>
        <begin position="1"/>
        <end position="23"/>
    </location>
</feature>
<evidence type="ECO:0000256" key="1">
    <source>
        <dbReference type="ARBA" id="ARBA00004236"/>
    </source>
</evidence>
<keyword evidence="10" id="KW-1185">Reference proteome</keyword>
<evidence type="ECO:0000256" key="2">
    <source>
        <dbReference type="ARBA" id="ARBA00007531"/>
    </source>
</evidence>
<name>A0A498PSZ3_9MYCO</name>
<dbReference type="InterPro" id="IPR008693">
    <property type="entry name" value="MmpS"/>
</dbReference>
<keyword evidence="6 8" id="KW-0472">Membrane</keyword>
<keyword evidence="4 8" id="KW-0812">Transmembrane</keyword>
<dbReference type="EMBL" id="UPHP01000013">
    <property type="protein sequence ID" value="VBA34123.1"/>
    <property type="molecule type" value="Genomic_DNA"/>
</dbReference>
<sequence>MLRKPLKAWESSEGPLRGGYGSPVANTNRRRELEIFKALSRTWIALVILAVIVVGGFTVHRIRGFFASEKRESYSDSNLDSKPFNPKKITYEVFGPPGTVADISYFDVNSDPQRVDQAVLPWSLQFTTNLAAVMGNLVAQGDSNSIGCRITVDGVVKAEKVSHEVNAYTYCLVKSA</sequence>
<reference evidence="9 10" key="1">
    <citation type="submission" date="2018-09" db="EMBL/GenBank/DDBJ databases">
        <authorList>
            <person name="Tagini F."/>
        </authorList>
    </citation>
    <scope>NUCLEOTIDE SEQUENCE [LARGE SCALE GENOMIC DNA]</scope>
    <source>
        <strain evidence="9 10">MK136</strain>
    </source>
</reference>
<evidence type="ECO:0000313" key="10">
    <source>
        <dbReference type="Proteomes" id="UP000273307"/>
    </source>
</evidence>
<protein>
    <submittedName>
        <fullName evidence="9">Siderophore export accessory protein MmpS4</fullName>
    </submittedName>
</protein>
<evidence type="ECO:0000313" key="9">
    <source>
        <dbReference type="EMBL" id="VBA34123.1"/>
    </source>
</evidence>
<keyword evidence="3" id="KW-1003">Cell membrane</keyword>
<dbReference type="GO" id="GO:0005886">
    <property type="term" value="C:plasma membrane"/>
    <property type="evidence" value="ECO:0007669"/>
    <property type="project" value="UniProtKB-SubCell"/>
</dbReference>
<dbReference type="AlphaFoldDB" id="A0A498PSZ3"/>